<protein>
    <submittedName>
        <fullName evidence="6">HIT family hydrolase</fullName>
    </submittedName>
</protein>
<dbReference type="SUPFAM" id="SSF54197">
    <property type="entry name" value="HIT-like"/>
    <property type="match status" value="1"/>
</dbReference>
<comment type="caution">
    <text evidence="6">The sequence shown here is derived from an EMBL/GenBank/DDBJ whole genome shotgun (WGS) entry which is preliminary data.</text>
</comment>
<keyword evidence="6" id="KW-0378">Hydrolase</keyword>
<dbReference type="OrthoDB" id="9784774at2"/>
<sequence length="162" mass="18461">MESLWAPWRMVYLENSCTSNCIFCEIPSTQQDEKNFVLYRGKSVFILMNLYPYNPGHIMIAPYRHLDDLKKLSAEEQLDLIQEAARSTSLLRQTMNPDGFNIGMNQGKAAGAAVEDHLHLHIVPRWNGDTNFMPIVASTKVIPEGLTATYRKLASVFRETQQ</sequence>
<evidence type="ECO:0000313" key="6">
    <source>
        <dbReference type="EMBL" id="PTL36515.1"/>
    </source>
</evidence>
<dbReference type="PANTHER" id="PTHR42997:SF1">
    <property type="entry name" value="AP-4-A PHOSPHORYLASE"/>
    <property type="match status" value="1"/>
</dbReference>
<dbReference type="RefSeq" id="WP_107561585.1">
    <property type="nucleotide sequence ID" value="NZ_NVQC01000015.1"/>
</dbReference>
<dbReference type="EMBL" id="NVQC01000015">
    <property type="protein sequence ID" value="PTL36515.1"/>
    <property type="molecule type" value="Genomic_DNA"/>
</dbReference>
<keyword evidence="7" id="KW-1185">Reference proteome</keyword>
<evidence type="ECO:0000256" key="2">
    <source>
        <dbReference type="PIRSR" id="PIRSR639383-1"/>
    </source>
</evidence>
<dbReference type="InterPro" id="IPR039383">
    <property type="entry name" value="FHIT"/>
</dbReference>
<dbReference type="InterPro" id="IPR052908">
    <property type="entry name" value="AP-4-A_phosphorylase"/>
</dbReference>
<feature type="domain" description="HIT" evidence="5">
    <location>
        <begin position="22"/>
        <end position="132"/>
    </location>
</feature>
<dbReference type="CDD" id="cd01275">
    <property type="entry name" value="FHIT"/>
    <property type="match status" value="1"/>
</dbReference>
<accession>A0A2T4TZH8</accession>
<evidence type="ECO:0000259" key="5">
    <source>
        <dbReference type="PROSITE" id="PS51084"/>
    </source>
</evidence>
<reference evidence="7" key="2">
    <citation type="journal article" date="2018" name="Environ. Microbiol.">
        <title>Bloom of a denitrifying methanotroph, 'Candidatus Methylomirabilis limnetica', in a deep stratified lake.</title>
        <authorList>
            <person name="Graf J.S."/>
            <person name="Mayr M.J."/>
            <person name="Marchant H.K."/>
            <person name="Tienken D."/>
            <person name="Hach P.F."/>
            <person name="Brand A."/>
            <person name="Schubert C.J."/>
            <person name="Kuypers M.M."/>
            <person name="Milucka J."/>
        </authorList>
    </citation>
    <scope>NUCLEOTIDE SEQUENCE [LARGE SCALE GENOMIC DNA]</scope>
    <source>
        <strain evidence="7">Zug</strain>
    </source>
</reference>
<feature type="binding site" evidence="3">
    <location>
        <position position="121"/>
    </location>
    <ligand>
        <name>substrate</name>
    </ligand>
</feature>
<dbReference type="Proteomes" id="UP000241436">
    <property type="component" value="Unassembled WGS sequence"/>
</dbReference>
<feature type="binding site" evidence="3">
    <location>
        <begin position="111"/>
        <end position="114"/>
    </location>
    <ligand>
        <name>substrate</name>
    </ligand>
</feature>
<dbReference type="Gene3D" id="3.30.428.10">
    <property type="entry name" value="HIT-like"/>
    <property type="match status" value="1"/>
</dbReference>
<dbReference type="InterPro" id="IPR011146">
    <property type="entry name" value="HIT-like"/>
</dbReference>
<dbReference type="GO" id="GO:0000166">
    <property type="term" value="F:nucleotide binding"/>
    <property type="evidence" value="ECO:0007669"/>
    <property type="project" value="UniProtKB-KW"/>
</dbReference>
<name>A0A2T4TZH8_9BACT</name>
<evidence type="ECO:0000256" key="3">
    <source>
        <dbReference type="PIRSR" id="PIRSR639383-2"/>
    </source>
</evidence>
<feature type="short sequence motif" description="Histidine triad motif" evidence="4">
    <location>
        <begin position="117"/>
        <end position="121"/>
    </location>
</feature>
<reference evidence="6 7" key="1">
    <citation type="submission" date="2017-09" db="EMBL/GenBank/DDBJ databases">
        <title>Bloom of a denitrifying methanotroph, Candidatus Methylomirabilis limnetica, in a deep stratified lake.</title>
        <authorList>
            <person name="Graf J.S."/>
            <person name="Marchant H.K."/>
            <person name="Tienken D."/>
            <person name="Hach P.F."/>
            <person name="Brand A."/>
            <person name="Schubert C.J."/>
            <person name="Kuypers M.M."/>
            <person name="Milucka J."/>
        </authorList>
    </citation>
    <scope>NUCLEOTIDE SEQUENCE [LARGE SCALE GENOMIC DNA]</scope>
    <source>
        <strain evidence="6 7">Zug</strain>
    </source>
</reference>
<proteinExistence type="predicted"/>
<organism evidence="6 7">
    <name type="scientific">Candidatus Methylomirabilis limnetica</name>
    <dbReference type="NCBI Taxonomy" id="2033718"/>
    <lineage>
        <taxon>Bacteria</taxon>
        <taxon>Candidatus Methylomirabilota</taxon>
        <taxon>Candidatus Methylomirabilia</taxon>
        <taxon>Candidatus Methylomirabilales</taxon>
        <taxon>Candidatus Methylomirabilaceae</taxon>
        <taxon>Candidatus Methylomirabilis</taxon>
    </lineage>
</organism>
<evidence type="ECO:0000313" key="7">
    <source>
        <dbReference type="Proteomes" id="UP000241436"/>
    </source>
</evidence>
<feature type="active site" description="Tele-AMP-histidine intermediate" evidence="2">
    <location>
        <position position="119"/>
    </location>
</feature>
<dbReference type="Pfam" id="PF01230">
    <property type="entry name" value="HIT"/>
    <property type="match status" value="1"/>
</dbReference>
<dbReference type="InterPro" id="IPR036265">
    <property type="entry name" value="HIT-like_sf"/>
</dbReference>
<feature type="binding site" evidence="3">
    <location>
        <position position="49"/>
    </location>
    <ligand>
        <name>substrate</name>
    </ligand>
</feature>
<gene>
    <name evidence="6" type="ORF">CLG94_03980</name>
</gene>
<evidence type="ECO:0000256" key="4">
    <source>
        <dbReference type="PROSITE-ProRule" id="PRU00464"/>
    </source>
</evidence>
<dbReference type="PANTHER" id="PTHR42997">
    <property type="entry name" value="HIT FAMILY HYDROLASE"/>
    <property type="match status" value="1"/>
</dbReference>
<evidence type="ECO:0000256" key="1">
    <source>
        <dbReference type="ARBA" id="ARBA00022741"/>
    </source>
</evidence>
<dbReference type="PROSITE" id="PS51084">
    <property type="entry name" value="HIT_2"/>
    <property type="match status" value="1"/>
</dbReference>
<keyword evidence="1" id="KW-0547">Nucleotide-binding</keyword>
<dbReference type="GO" id="GO:0016787">
    <property type="term" value="F:hydrolase activity"/>
    <property type="evidence" value="ECO:0007669"/>
    <property type="project" value="UniProtKB-KW"/>
</dbReference>
<dbReference type="AlphaFoldDB" id="A0A2T4TZH8"/>